<dbReference type="EMBL" id="UINC01210770">
    <property type="protein sequence ID" value="SVE34394.1"/>
    <property type="molecule type" value="Genomic_DNA"/>
</dbReference>
<organism evidence="1">
    <name type="scientific">marine metagenome</name>
    <dbReference type="NCBI Taxonomy" id="408172"/>
    <lineage>
        <taxon>unclassified sequences</taxon>
        <taxon>metagenomes</taxon>
        <taxon>ecological metagenomes</taxon>
    </lineage>
</organism>
<dbReference type="SUPFAM" id="SSF52317">
    <property type="entry name" value="Class I glutamine amidotransferase-like"/>
    <property type="match status" value="1"/>
</dbReference>
<feature type="non-terminal residue" evidence="1">
    <location>
        <position position="1"/>
    </location>
</feature>
<reference evidence="1" key="1">
    <citation type="submission" date="2018-05" db="EMBL/GenBank/DDBJ databases">
        <authorList>
            <person name="Lanie J.A."/>
            <person name="Ng W.-L."/>
            <person name="Kazmierczak K.M."/>
            <person name="Andrzejewski T.M."/>
            <person name="Davidsen T.M."/>
            <person name="Wayne K.J."/>
            <person name="Tettelin H."/>
            <person name="Glass J.I."/>
            <person name="Rusch D."/>
            <person name="Podicherti R."/>
            <person name="Tsui H.-C.T."/>
            <person name="Winkler M.E."/>
        </authorList>
    </citation>
    <scope>NUCLEOTIDE SEQUENCE</scope>
</reference>
<dbReference type="AlphaFoldDB" id="A0A383CQL1"/>
<evidence type="ECO:0000313" key="1">
    <source>
        <dbReference type="EMBL" id="SVE34394.1"/>
    </source>
</evidence>
<accession>A0A383CQL1</accession>
<dbReference type="InterPro" id="IPR029062">
    <property type="entry name" value="Class_I_gatase-like"/>
</dbReference>
<gene>
    <name evidence="1" type="ORF">METZ01_LOCUS487248</name>
</gene>
<evidence type="ECO:0008006" key="2">
    <source>
        <dbReference type="Google" id="ProtNLM"/>
    </source>
</evidence>
<dbReference type="Gene3D" id="3.40.50.880">
    <property type="match status" value="1"/>
</dbReference>
<name>A0A383CQL1_9ZZZZ</name>
<proteinExistence type="predicted"/>
<sequence length="72" mass="8078">TKSKRHEPMMIVLEYGKGKIFHTPMGHQNGKSLQCVGFITTMNRACEWLATGKVTTKIPRSFPTVDKVSVVE</sequence>
<protein>
    <recommendedName>
        <fullName evidence="2">ThuA-like domain-containing protein</fullName>
    </recommendedName>
</protein>